<evidence type="ECO:0000256" key="8">
    <source>
        <dbReference type="ARBA" id="ARBA00022679"/>
    </source>
</evidence>
<evidence type="ECO:0000256" key="11">
    <source>
        <dbReference type="ARBA" id="ARBA00054322"/>
    </source>
</evidence>
<dbReference type="GO" id="GO:0005634">
    <property type="term" value="C:nucleus"/>
    <property type="evidence" value="ECO:0007669"/>
    <property type="project" value="UniProtKB-SubCell"/>
</dbReference>
<dbReference type="GO" id="GO:0005829">
    <property type="term" value="C:cytosol"/>
    <property type="evidence" value="ECO:0007669"/>
    <property type="project" value="UniProtKB-SubCell"/>
</dbReference>
<proteinExistence type="inferred from homology"/>
<keyword evidence="9" id="KW-0949">S-adenosyl-L-methionine</keyword>
<evidence type="ECO:0000256" key="2">
    <source>
        <dbReference type="ARBA" id="ARBA00004514"/>
    </source>
</evidence>
<dbReference type="GO" id="GO:0032259">
    <property type="term" value="P:methylation"/>
    <property type="evidence" value="ECO:0007669"/>
    <property type="project" value="UniProtKB-KW"/>
</dbReference>
<dbReference type="Proteomes" id="UP000694845">
    <property type="component" value="Unplaced"/>
</dbReference>
<evidence type="ECO:0000256" key="4">
    <source>
        <dbReference type="ARBA" id="ARBA00012003"/>
    </source>
</evidence>
<sequence length="404" mass="46996">MHEMAQPTKTGISNCKRVPRILPDMAADVSADDEELEKRHYEEVVAAFRNYRVFMHMRLNQKLKDFDVLPHHHQALLPRFRDHLGDIRHCVDHNYEIIKLIIENTDFMFVNRDEYSDKTKQDSRSKVNNGIAKLDMEKVLTTIKQFVRDWSKDGISERQACYQPIIEEIQRRLPLKDCKESISVLVPGAGLGRLAFEIANLGYSCQGNEFSLYMLFASHFILNRSPNVDCFTLYPWIHQFSNIKSTLHQTRQVSIPDVNPSSLQEDADFSMVAGDFLEVYTTPAQWDCVATCFFIDTAHNILDYIETIYKILKPGGLWINLGPLLYHFENMAKESSVEIAYDVLRKVIIDFSFVMLREEPIHTSYLQDHESMLKYEYDCVFFVCQKPFQSNVPTQEAVKVNEKQ</sequence>
<keyword evidence="8" id="KW-0808">Transferase</keyword>
<dbReference type="OMA" id="GSMSMCA"/>
<dbReference type="Pfam" id="PF07942">
    <property type="entry name" value="CARME"/>
    <property type="match status" value="1"/>
</dbReference>
<dbReference type="EC" id="2.1.1.22" evidence="4"/>
<keyword evidence="6" id="KW-0963">Cytoplasm</keyword>
<keyword evidence="12" id="KW-1185">Reference proteome</keyword>
<dbReference type="FunFam" id="3.40.50.150:FF:000094">
    <property type="entry name" value="Carnosine N-methyltransferase 1"/>
    <property type="match status" value="1"/>
</dbReference>
<dbReference type="CTD" id="138199"/>
<gene>
    <name evidence="13" type="primary">LOC110987808</name>
</gene>
<comment type="similarity">
    <text evidence="3">Belongs to the carnosine N-methyltransferase family.</text>
</comment>
<evidence type="ECO:0000256" key="6">
    <source>
        <dbReference type="ARBA" id="ARBA00022490"/>
    </source>
</evidence>
<dbReference type="InterPro" id="IPR012901">
    <property type="entry name" value="CARME"/>
</dbReference>
<evidence type="ECO:0000256" key="7">
    <source>
        <dbReference type="ARBA" id="ARBA00022603"/>
    </source>
</evidence>
<dbReference type="Gene3D" id="3.40.50.150">
    <property type="entry name" value="Vaccinia Virus protein VP39"/>
    <property type="match status" value="1"/>
</dbReference>
<evidence type="ECO:0000256" key="3">
    <source>
        <dbReference type="ARBA" id="ARBA00010086"/>
    </source>
</evidence>
<comment type="function">
    <text evidence="11">N-methyltransferase that catalyzes the formation of anserine (beta-alanyl-N(Pi)-methyl-L-histidine) from carnosine. Anserine, a methylated derivative of carnosine (beta-alanyl-L-histidine), is an abundant constituent of vertebrate skeletal muscles. Also methylates other L-histidine-containing di- and tripeptides such as Gly-Gly-His, Gly-His and homocarnosine (GABA-His).</text>
</comment>
<dbReference type="PANTHER" id="PTHR12303:SF6">
    <property type="entry name" value="CARNOSINE N-METHYLTRANSFERASE"/>
    <property type="match status" value="1"/>
</dbReference>
<dbReference type="GeneID" id="110987808"/>
<protein>
    <recommendedName>
        <fullName evidence="5">Carnosine N-methyltransferase</fullName>
        <ecNumber evidence="4">2.1.1.22</ecNumber>
    </recommendedName>
</protein>
<keyword evidence="10" id="KW-0539">Nucleus</keyword>
<evidence type="ECO:0000313" key="12">
    <source>
        <dbReference type="Proteomes" id="UP000694845"/>
    </source>
</evidence>
<evidence type="ECO:0000313" key="13">
    <source>
        <dbReference type="RefSeq" id="XP_022106602.1"/>
    </source>
</evidence>
<dbReference type="OrthoDB" id="978at2759"/>
<dbReference type="InterPro" id="IPR029063">
    <property type="entry name" value="SAM-dependent_MTases_sf"/>
</dbReference>
<evidence type="ECO:0000256" key="10">
    <source>
        <dbReference type="ARBA" id="ARBA00023242"/>
    </source>
</evidence>
<evidence type="ECO:0000256" key="5">
    <source>
        <dbReference type="ARBA" id="ARBA00015448"/>
    </source>
</evidence>
<dbReference type="KEGG" id="aplc:110987808"/>
<comment type="subcellular location">
    <subcellularLocation>
        <location evidence="2">Cytoplasm</location>
        <location evidence="2">Cytosol</location>
    </subcellularLocation>
    <subcellularLocation>
        <location evidence="1">Nucleus</location>
    </subcellularLocation>
</comment>
<name>A0A8B7ZNH0_ACAPL</name>
<dbReference type="AlphaFoldDB" id="A0A8B7ZNH0"/>
<dbReference type="SMART" id="SM01296">
    <property type="entry name" value="N2227"/>
    <property type="match status" value="1"/>
</dbReference>
<dbReference type="GO" id="GO:0035498">
    <property type="term" value="P:carnosine metabolic process"/>
    <property type="evidence" value="ECO:0007669"/>
    <property type="project" value="UniProtKB-ARBA"/>
</dbReference>
<dbReference type="GO" id="GO:0030735">
    <property type="term" value="F:carnosine N-methyltransferase activity"/>
    <property type="evidence" value="ECO:0007669"/>
    <property type="project" value="UniProtKB-EC"/>
</dbReference>
<evidence type="ECO:0000256" key="9">
    <source>
        <dbReference type="ARBA" id="ARBA00022691"/>
    </source>
</evidence>
<dbReference type="RefSeq" id="XP_022106602.1">
    <property type="nucleotide sequence ID" value="XM_022250910.1"/>
</dbReference>
<organism evidence="12 13">
    <name type="scientific">Acanthaster planci</name>
    <name type="common">Crown-of-thorns starfish</name>
    <dbReference type="NCBI Taxonomy" id="133434"/>
    <lineage>
        <taxon>Eukaryota</taxon>
        <taxon>Metazoa</taxon>
        <taxon>Echinodermata</taxon>
        <taxon>Eleutherozoa</taxon>
        <taxon>Asterozoa</taxon>
        <taxon>Asteroidea</taxon>
        <taxon>Valvatacea</taxon>
        <taxon>Valvatida</taxon>
        <taxon>Acanthasteridae</taxon>
        <taxon>Acanthaster</taxon>
    </lineage>
</organism>
<dbReference type="PANTHER" id="PTHR12303">
    <property type="entry name" value="CARNOSINE N-METHYLTRANSFERASE"/>
    <property type="match status" value="1"/>
</dbReference>
<keyword evidence="7" id="KW-0489">Methyltransferase</keyword>
<evidence type="ECO:0000256" key="1">
    <source>
        <dbReference type="ARBA" id="ARBA00004123"/>
    </source>
</evidence>
<dbReference type="SUPFAM" id="SSF53335">
    <property type="entry name" value="S-adenosyl-L-methionine-dependent methyltransferases"/>
    <property type="match status" value="1"/>
</dbReference>
<accession>A0A8B7ZNH0</accession>
<reference evidence="13" key="1">
    <citation type="submission" date="2025-08" db="UniProtKB">
        <authorList>
            <consortium name="RefSeq"/>
        </authorList>
    </citation>
    <scope>IDENTIFICATION</scope>
</reference>